<evidence type="ECO:0000259" key="3">
    <source>
        <dbReference type="Pfam" id="PF04608"/>
    </source>
</evidence>
<keyword evidence="1 4" id="KW-0378">Hydrolase</keyword>
<dbReference type="EMBL" id="CP003804">
    <property type="protein sequence ID" value="AGF47566.1"/>
    <property type="molecule type" value="Genomic_DNA"/>
</dbReference>
<evidence type="ECO:0000313" key="5">
    <source>
        <dbReference type="Proteomes" id="UP000011686"/>
    </source>
</evidence>
<feature type="transmembrane region" description="Helical" evidence="2">
    <location>
        <begin position="95"/>
        <end position="119"/>
    </location>
</feature>
<keyword evidence="1" id="KW-0460">Magnesium</keyword>
<evidence type="ECO:0000256" key="1">
    <source>
        <dbReference type="PIRNR" id="PIRNR006162"/>
    </source>
</evidence>
<feature type="domain" description="YutG/PgpA" evidence="3">
    <location>
        <begin position="23"/>
        <end position="161"/>
    </location>
</feature>
<comment type="pathway">
    <text evidence="1">Phospholipid metabolism; phosphatidylglycerol biosynthesis; phosphatidylglycerol from CDP-diacylglycerol: step 2/2.</text>
</comment>
<dbReference type="SUPFAM" id="SSF101307">
    <property type="entry name" value="YutG-like"/>
    <property type="match status" value="1"/>
</dbReference>
<gene>
    <name evidence="4" type="ORF">CDEE_0526</name>
</gene>
<comment type="subcellular location">
    <subcellularLocation>
        <location evidence="1">Cell inner membrane</location>
        <topology evidence="1">Multi-pass membrane protein</topology>
    </subcellularLocation>
</comment>
<dbReference type="InterPro" id="IPR007686">
    <property type="entry name" value="YutG/PgpA"/>
</dbReference>
<dbReference type="InterPro" id="IPR026037">
    <property type="entry name" value="PgpA"/>
</dbReference>
<dbReference type="HOGENOM" id="CLU_103734_0_1_4"/>
<proteinExistence type="predicted"/>
<sequence length="165" mass="19086">MQDRYNASFPSFSWICKNHSRFFAFGFGSGLIRPGSGTWGTLMAWLLWFSFLRYFDNLTMGCLLVIGFFYGCWVCQSMEIELNTNDHVGIVFDEIVSFVFILWVLKGSFLIELLSFIIFRFFDIIKPPPIKYVDRVFKSGFGVMLDDLMAAIYTIAVVLLINKIM</sequence>
<dbReference type="eggNOG" id="COG1267">
    <property type="taxonomic scope" value="Bacteria"/>
</dbReference>
<reference evidence="4 5" key="1">
    <citation type="journal article" date="2013" name="Genome Biol. Evol.">
        <title>Genome evolution and phylogenomic analysis of candidatus kinetoplastibacterium, the betaproteobacterial endosymbionts of strigomonas and angomonas.</title>
        <authorList>
            <person name="Alves J.M."/>
            <person name="Serrano M.G."/>
            <person name="Maia da Silva F."/>
            <person name="Voegtly L.J."/>
            <person name="Matveyev A.V."/>
            <person name="Teixeira M.M."/>
            <person name="Camargo E.P."/>
            <person name="Buck G.A."/>
        </authorList>
    </citation>
    <scope>NUCLEOTIDE SEQUENCE [LARGE SCALE GENOMIC DNA]</scope>
    <source>
        <strain evidence="4 5">TCC036E</strain>
    </source>
</reference>
<feature type="transmembrane region" description="Helical" evidence="2">
    <location>
        <begin position="139"/>
        <end position="161"/>
    </location>
</feature>
<keyword evidence="1" id="KW-0442">Lipid degradation</keyword>
<evidence type="ECO:0000313" key="4">
    <source>
        <dbReference type="EMBL" id="AGF47566.1"/>
    </source>
</evidence>
<dbReference type="PIRSF" id="PIRSF006162">
    <property type="entry name" value="PgpA"/>
    <property type="match status" value="1"/>
</dbReference>
<dbReference type="EC" id="3.1.3.27" evidence="1"/>
<dbReference type="GO" id="GO:0009395">
    <property type="term" value="P:phospholipid catabolic process"/>
    <property type="evidence" value="ECO:0007669"/>
    <property type="project" value="UniProtKB-KW"/>
</dbReference>
<organism evidence="4 5">
    <name type="scientific">Candidatus Kinetoplastidibacterium crithidiae TCC036E</name>
    <dbReference type="NCBI Taxonomy" id="1208918"/>
    <lineage>
        <taxon>Bacteria</taxon>
        <taxon>Pseudomonadati</taxon>
        <taxon>Pseudomonadota</taxon>
        <taxon>Betaproteobacteria</taxon>
        <taxon>Candidatus Kinetoplastidibacterium</taxon>
    </lineage>
</organism>
<dbReference type="GO" id="GO:0005886">
    <property type="term" value="C:plasma membrane"/>
    <property type="evidence" value="ECO:0007669"/>
    <property type="project" value="UniProtKB-SubCell"/>
</dbReference>
<keyword evidence="1 2" id="KW-0812">Transmembrane</keyword>
<dbReference type="Pfam" id="PF04608">
    <property type="entry name" value="PgpA"/>
    <property type="match status" value="1"/>
</dbReference>
<dbReference type="GO" id="GO:0046872">
    <property type="term" value="F:metal ion binding"/>
    <property type="evidence" value="ECO:0007669"/>
    <property type="project" value="UniProtKB-KW"/>
</dbReference>
<dbReference type="KEGG" id="kct:CDEE_0526"/>
<feature type="transmembrane region" description="Helical" evidence="2">
    <location>
        <begin position="21"/>
        <end position="48"/>
    </location>
</feature>
<protein>
    <recommendedName>
        <fullName evidence="1">Phosphatidylglycerophosphatase A</fullName>
        <ecNumber evidence="1">3.1.3.27</ecNumber>
    </recommendedName>
    <alternativeName>
        <fullName evidence="1">Phosphatidylglycerolphosphate phosphatase A</fullName>
    </alternativeName>
</protein>
<accession>M1LTX9</accession>
<evidence type="ECO:0000256" key="2">
    <source>
        <dbReference type="SAM" id="Phobius"/>
    </source>
</evidence>
<dbReference type="STRING" id="1208918.CDEE_0526"/>
<keyword evidence="1" id="KW-0443">Lipid metabolism</keyword>
<dbReference type="Proteomes" id="UP000011686">
    <property type="component" value="Chromosome"/>
</dbReference>
<name>M1LTX9_9PROT</name>
<keyword evidence="5" id="KW-1185">Reference proteome</keyword>
<keyword evidence="1 2" id="KW-0472">Membrane</keyword>
<dbReference type="AlphaFoldDB" id="M1LTX9"/>
<dbReference type="CDD" id="cd06971">
    <property type="entry name" value="PgpA"/>
    <property type="match status" value="1"/>
</dbReference>
<comment type="cofactor">
    <cofactor evidence="1">
        <name>Mg(2+)</name>
        <dbReference type="ChEBI" id="CHEBI:18420"/>
    </cofactor>
</comment>
<keyword evidence="1" id="KW-0997">Cell inner membrane</keyword>
<keyword evidence="1" id="KW-1003">Cell membrane</keyword>
<keyword evidence="2" id="KW-1133">Transmembrane helix</keyword>
<keyword evidence="1" id="KW-1208">Phospholipid metabolism</keyword>
<dbReference type="UniPathway" id="UPA00084">
    <property type="reaction ID" value="UER00504"/>
</dbReference>
<dbReference type="PANTHER" id="PTHR36305">
    <property type="entry name" value="PHOSPHATIDYLGLYCEROPHOSPHATASE A"/>
    <property type="match status" value="1"/>
</dbReference>
<dbReference type="GO" id="GO:0006655">
    <property type="term" value="P:phosphatidylglycerol biosynthetic process"/>
    <property type="evidence" value="ECO:0007669"/>
    <property type="project" value="UniProtKB-UniPathway"/>
</dbReference>
<dbReference type="PANTHER" id="PTHR36305:SF1">
    <property type="entry name" value="PHOSPHATIDYLGLYCEROPHOSPHATASE A"/>
    <property type="match status" value="1"/>
</dbReference>
<dbReference type="GO" id="GO:0008962">
    <property type="term" value="F:phosphatidylglycerophosphatase activity"/>
    <property type="evidence" value="ECO:0007669"/>
    <property type="project" value="UniProtKB-EC"/>
</dbReference>
<keyword evidence="1" id="KW-0479">Metal-binding</keyword>
<dbReference type="PATRIC" id="fig|1208918.3.peg.264"/>
<feature type="transmembrane region" description="Helical" evidence="2">
    <location>
        <begin position="54"/>
        <end position="74"/>
    </location>
</feature>
<comment type="catalytic activity">
    <reaction evidence="1">
        <text>a 1,2-diacyl-sn-glycero-3-phospho-(1'-sn-glycero-3'-phosphate) + H2O = a 1,2-diacyl-sn-glycero-3-phospho-(1'-sn-glycerol) + phosphate</text>
        <dbReference type="Rhea" id="RHEA:33751"/>
        <dbReference type="ChEBI" id="CHEBI:15377"/>
        <dbReference type="ChEBI" id="CHEBI:43474"/>
        <dbReference type="ChEBI" id="CHEBI:60110"/>
        <dbReference type="ChEBI" id="CHEBI:64716"/>
        <dbReference type="EC" id="3.1.3.27"/>
    </reaction>
</comment>
<keyword evidence="1" id="KW-0595">Phospholipid degradation</keyword>
<dbReference type="RefSeq" id="WP_015238600.1">
    <property type="nucleotide sequence ID" value="NC_020283.1"/>
</dbReference>
<comment type="function">
    <text evidence="1">Lipid phosphatase which dephosphorylates phosphatidylglycerophosphate (PGP) to phosphatidylglycerol (PG).</text>
</comment>
<dbReference type="InterPro" id="IPR036681">
    <property type="entry name" value="PgpA-like_sf"/>
</dbReference>